<evidence type="ECO:0000313" key="1">
    <source>
        <dbReference type="EMBL" id="KAJ3436273.1"/>
    </source>
</evidence>
<protein>
    <submittedName>
        <fullName evidence="1">Myb-like protein q</fullName>
    </submittedName>
</protein>
<name>A0AAV7Z359_9EUKA</name>
<sequence length="556" mass="66798">MLDVLSVYQLFHDQPIIAINYYDKTTSTGLELNQKFTYYRFKNEKEMEKALEIIPTSLVGQIPLIQSSSSEEDLSSFVVVDEKKEKEKKEALKTKTNMDNNNTDKNKTKSKLNSNRIVFKPKSTEELKTINLDILKRIPKDNLKEKITQLKFQNKNKSISLQFEKHYIPHRKEKIEKYLKNRNDYFDKLKNRDNFENYLNLPETLRVLMEINYLDPNEKIKLALNTNCIKYNSNLNDEINCYLILSNKYIFLFENIFEKKRIILQNQQKKKLKNSQKQQEQQQQQQYHYRQQKKLQLQSEHHQQQLQRKIKNKNDLKLLFKVPTSNFKEMKIGLNHQYFKIKFSDQHIFVFLVRNSKLTLAFIDKLFYIIPEMMIYEYTQDSIVNFNTQILNRYRERMLIEQNKNKKERQQILAKKIVPKHNTLVWETFSNRTTKTKTIPRTIFLTDEYLITCFEEVSKGPDYNLRKKKILQFKDNALFSISNLIRVEFNKLKPQVVSILFTNNDIKKPIFKLKLQFPSPEELADFIVILEKTYCKLSSNDFLPYLINKQFLIWNN</sequence>
<dbReference type="Proteomes" id="UP001146793">
    <property type="component" value="Unassembled WGS sequence"/>
</dbReference>
<comment type="caution">
    <text evidence="1">The sequence shown here is derived from an EMBL/GenBank/DDBJ whole genome shotgun (WGS) entry which is preliminary data.</text>
</comment>
<dbReference type="EMBL" id="JANTQA010000036">
    <property type="protein sequence ID" value="KAJ3436273.1"/>
    <property type="molecule type" value="Genomic_DNA"/>
</dbReference>
<proteinExistence type="predicted"/>
<gene>
    <name evidence="1" type="ORF">M0812_18330</name>
</gene>
<reference evidence="1" key="1">
    <citation type="submission" date="2022-08" db="EMBL/GenBank/DDBJ databases">
        <title>Novel sulphate-reducing endosymbionts in the free-living metamonad Anaeramoeba.</title>
        <authorList>
            <person name="Jerlstrom-Hultqvist J."/>
            <person name="Cepicka I."/>
            <person name="Gallot-Lavallee L."/>
            <person name="Salas-Leiva D."/>
            <person name="Curtis B.A."/>
            <person name="Zahonova K."/>
            <person name="Pipaliya S."/>
            <person name="Dacks J."/>
            <person name="Roger A.J."/>
        </authorList>
    </citation>
    <scope>NUCLEOTIDE SEQUENCE</scope>
    <source>
        <strain evidence="1">Busselton2</strain>
    </source>
</reference>
<organism evidence="1 2">
    <name type="scientific">Anaeramoeba flamelloides</name>
    <dbReference type="NCBI Taxonomy" id="1746091"/>
    <lineage>
        <taxon>Eukaryota</taxon>
        <taxon>Metamonada</taxon>
        <taxon>Anaeramoebidae</taxon>
        <taxon>Anaeramoeba</taxon>
    </lineage>
</organism>
<dbReference type="AlphaFoldDB" id="A0AAV7Z359"/>
<accession>A0AAV7Z359</accession>
<evidence type="ECO:0000313" key="2">
    <source>
        <dbReference type="Proteomes" id="UP001146793"/>
    </source>
</evidence>